<dbReference type="Proteomes" id="UP001152523">
    <property type="component" value="Unassembled WGS sequence"/>
</dbReference>
<keyword evidence="2" id="KW-1185">Reference proteome</keyword>
<accession>A0AAV0GJ30</accession>
<sequence>MGKEYIIMMSQMVGPPRLGRIVSCCHTTGMPMDLGEHYNSVVPKLP</sequence>
<organism evidence="1 2">
    <name type="scientific">Cuscuta epithymum</name>
    <dbReference type="NCBI Taxonomy" id="186058"/>
    <lineage>
        <taxon>Eukaryota</taxon>
        <taxon>Viridiplantae</taxon>
        <taxon>Streptophyta</taxon>
        <taxon>Embryophyta</taxon>
        <taxon>Tracheophyta</taxon>
        <taxon>Spermatophyta</taxon>
        <taxon>Magnoliopsida</taxon>
        <taxon>eudicotyledons</taxon>
        <taxon>Gunneridae</taxon>
        <taxon>Pentapetalae</taxon>
        <taxon>asterids</taxon>
        <taxon>lamiids</taxon>
        <taxon>Solanales</taxon>
        <taxon>Convolvulaceae</taxon>
        <taxon>Cuscuteae</taxon>
        <taxon>Cuscuta</taxon>
        <taxon>Cuscuta subgen. Cuscuta</taxon>
    </lineage>
</organism>
<dbReference type="EMBL" id="CAMAPF010001142">
    <property type="protein sequence ID" value="CAH9147967.1"/>
    <property type="molecule type" value="Genomic_DNA"/>
</dbReference>
<comment type="caution">
    <text evidence="1">The sequence shown here is derived from an EMBL/GenBank/DDBJ whole genome shotgun (WGS) entry which is preliminary data.</text>
</comment>
<protein>
    <submittedName>
        <fullName evidence="1">Uncharacterized protein</fullName>
    </submittedName>
</protein>
<reference evidence="1" key="1">
    <citation type="submission" date="2022-07" db="EMBL/GenBank/DDBJ databases">
        <authorList>
            <person name="Macas J."/>
            <person name="Novak P."/>
            <person name="Neumann P."/>
        </authorList>
    </citation>
    <scope>NUCLEOTIDE SEQUENCE</scope>
</reference>
<evidence type="ECO:0000313" key="2">
    <source>
        <dbReference type="Proteomes" id="UP001152523"/>
    </source>
</evidence>
<dbReference type="AlphaFoldDB" id="A0AAV0GJ30"/>
<name>A0AAV0GJ30_9ASTE</name>
<gene>
    <name evidence="1" type="ORF">CEPIT_LOCUS44139</name>
</gene>
<evidence type="ECO:0000313" key="1">
    <source>
        <dbReference type="EMBL" id="CAH9147967.1"/>
    </source>
</evidence>
<proteinExistence type="predicted"/>